<feature type="compositionally biased region" description="Low complexity" evidence="1">
    <location>
        <begin position="1013"/>
        <end position="1032"/>
    </location>
</feature>
<feature type="region of interest" description="Disordered" evidence="1">
    <location>
        <begin position="778"/>
        <end position="797"/>
    </location>
</feature>
<feature type="domain" description="C2H2-type" evidence="2">
    <location>
        <begin position="46"/>
        <end position="68"/>
    </location>
</feature>
<dbReference type="CDD" id="cd00200">
    <property type="entry name" value="WD40"/>
    <property type="match status" value="1"/>
</dbReference>
<accession>A0A8J7NDV1</accession>
<dbReference type="FunFam" id="2.130.10.10:FF:000711">
    <property type="entry name" value="Zinc finger protein 106"/>
    <property type="match status" value="1"/>
</dbReference>
<dbReference type="PANTHER" id="PTHR14435">
    <property type="entry name" value="ZINC FINGER PROTEIN 106"/>
    <property type="match status" value="1"/>
</dbReference>
<feature type="non-terminal residue" evidence="3">
    <location>
        <position position="1716"/>
    </location>
</feature>
<dbReference type="InterPro" id="IPR001680">
    <property type="entry name" value="WD40_rpt"/>
</dbReference>
<evidence type="ECO:0000313" key="4">
    <source>
        <dbReference type="Proteomes" id="UP000736164"/>
    </source>
</evidence>
<keyword evidence="4" id="KW-1185">Reference proteome</keyword>
<feature type="compositionally biased region" description="Polar residues" evidence="1">
    <location>
        <begin position="625"/>
        <end position="660"/>
    </location>
</feature>
<dbReference type="GO" id="GO:0016020">
    <property type="term" value="C:membrane"/>
    <property type="evidence" value="ECO:0007669"/>
    <property type="project" value="TreeGrafter"/>
</dbReference>
<feature type="compositionally biased region" description="Polar residues" evidence="1">
    <location>
        <begin position="1110"/>
        <end position="1131"/>
    </location>
</feature>
<feature type="region of interest" description="Disordered" evidence="1">
    <location>
        <begin position="1012"/>
        <end position="1044"/>
    </location>
</feature>
<feature type="compositionally biased region" description="Polar residues" evidence="1">
    <location>
        <begin position="852"/>
        <end position="870"/>
    </location>
</feature>
<dbReference type="GO" id="GO:0017124">
    <property type="term" value="F:SH3 domain binding"/>
    <property type="evidence" value="ECO:0007669"/>
    <property type="project" value="TreeGrafter"/>
</dbReference>
<sequence>MISLSILQLKIAVASDVGETELPIRIWSLTVAEGILSSKMGKERKCILCHIVYNSKKEMDEHMRSMLHHRELENLKGRTKELVSVAALIPSGQISPCGSPPRSDEFEGKLHTGSPGFGLTMPVGSIDRPLSPSRPRDCDHECRVCGVEVVGLTAYANHISSPLHKSAVKAREREDEGKDECEEEYFDRDLIQLIEKRREQIRREKEEAAKASLNEENQRHQQRNEERQSYLENQSRWHHQRPPPRNWGWEDSRFPGNHKGWGNPCWQSDAGWHPEGSAGFSNWYPGRGGGNWGSKWGFNRFLPLRDKAQPMNNNYGWNRFYWDRQDVNQGSTTPGINMTSNFDFTTDNIPMSCSFHYRQTENLPAPTSERSNGKNLNNAPKDKPRRWAPYPPSKFQGTESKETESRPGGAQHFQVVPPRLNDLKINFDFKQNSPRVCQRDQAGLKSTSDPAVTAKGSEAVRPKGKSPRRSSNNVCMPSVKSGVAAPSEQSSILANESLFKASSDPKSNLSALNLETGSGKNTSYVSKLRSASSQNSSVLGEHDSSLTEMLRKAKEVLKDDESQDTPSDQAMEEQAFHFNKDLPESDGDLSDCGKAQTKEPKNKNASSSAKETSTDRLSPSALRATPSQSMSLQSIDVSTSSTESTALQGSCTSAPENGGQQEYAEGEEVEQSMQGEESQASDCDLSKGNGQHPAGSQVPDLSKLGLPALLQRDLTRHIAPKSKTGTHEPNLNIARRIRNISGPRKSESEKDSGLKPTLRQLISSSGSRRNVNWDQVYQQVSRKKQEQGKGQPRFGIEMVTPLPSDLEEGADPPCLEGFQWEDISVMQTATTRKRSLSESSVVMDRPTSSYCLFTDGSAETSKATQQPETGQEQKAEATDCTSGTEQNDTQGVGKKRRAAADVPSPEVPALERKNKRRKIKSKKERTQVDQLLSISLREEELNSSLQGVDASLLQARAALQAAYIEVQQLLVLKQQVTMEMSTLRTKRIEILQGMQEGYDGPAGEELAVGDNRPAAAAHPSPFSPTLEGAPGPAGQPPPSVFTPFPLHAAPLAPLSPADPAAVTLAVRVKQEPVSPGRQQPLLTASPQDPQPRPSSASQDCVKVVSCCSPGLSQPSPGSRQQEKASPTSLGTSAAPDRPGTRIQTLACPSREVAHRSKRPEPVAESSVGAPSPETKSGKRVKKLKKKKSLRKASDVQDNSDTEQDGDSTRPTRKAKSRKIPKGGRVSTSTSLGLGEEEAEQGREARPGQGGTSLLMGLEQGTADSDSSLEVMEVPRTQLEVVSIDSSGDEKQGSLAKGESSSATTHQQKEAQKLGCDEVSSTSELGTSSRGKNKGSKTQVPLSSVKGSKNSSEVSSEPGEEEEPTEGAFEGHQAAVNSMQIHNGLLYTCSGDKTVRAFSLVTRKCVAVFEGHTTKVNCLMVSQGPGMPVYLYTGASDHTIRCYNVKTLECVEQFCQLDRVLCLHSRWKVLYAGLANGTVISISLKTNKQLDVFECHAPRAVSCIATAQEGARRILLVGSYDCTISVRDAKSGLLLRTLEGHTKTVLCMKVVNDLVFSGSSDQSVHAHNIHTGELVRIYKGHSHAVTVVTILGNVMVTACLDKLVRVYELQSHDRLQVYGGHKDMVMCMAIHKSMIYTGCYDGSVQAVRLNLMQNYRCWWHGCSLIFGVVDHLKHHLLTDHTNPNFQTLKCRWRNCDAFFTVRNGSKLVRSVTRLRPS</sequence>
<comment type="caution">
    <text evidence="3">The sequence shown here is derived from an EMBL/GenBank/DDBJ whole genome shotgun (WGS) entry which is preliminary data.</text>
</comment>
<dbReference type="SMART" id="SM00355">
    <property type="entry name" value="ZnF_C2H2"/>
    <property type="match status" value="3"/>
</dbReference>
<feature type="compositionally biased region" description="Basic and acidic residues" evidence="1">
    <location>
        <begin position="744"/>
        <end position="753"/>
    </location>
</feature>
<dbReference type="InterPro" id="IPR013087">
    <property type="entry name" value="Znf_C2H2_type"/>
</dbReference>
<dbReference type="InterPro" id="IPR018391">
    <property type="entry name" value="PQQ_b-propeller_rpt"/>
</dbReference>
<evidence type="ECO:0000259" key="2">
    <source>
        <dbReference type="PROSITE" id="PS00028"/>
    </source>
</evidence>
<feature type="domain" description="C2H2-type" evidence="2">
    <location>
        <begin position="1656"/>
        <end position="1679"/>
    </location>
</feature>
<dbReference type="PANTHER" id="PTHR14435:SF2">
    <property type="entry name" value="ZINC FINGER PROTEIN 106"/>
    <property type="match status" value="1"/>
</dbReference>
<feature type="region of interest" description="Disordered" evidence="1">
    <location>
        <begin position="363"/>
        <end position="417"/>
    </location>
</feature>
<feature type="compositionally biased region" description="Polar residues" evidence="1">
    <location>
        <begin position="504"/>
        <end position="538"/>
    </location>
</feature>
<feature type="compositionally biased region" description="Basic residues" evidence="1">
    <location>
        <begin position="1177"/>
        <end position="1190"/>
    </location>
</feature>
<evidence type="ECO:0000256" key="1">
    <source>
        <dbReference type="SAM" id="MobiDB-lite"/>
    </source>
</evidence>
<feature type="compositionally biased region" description="Polar residues" evidence="1">
    <location>
        <begin position="1318"/>
        <end position="1349"/>
    </location>
</feature>
<organism evidence="3 4">
    <name type="scientific">Atractosteus spatula</name>
    <name type="common">Alligator gar</name>
    <name type="synonym">Lepisosteus spatula</name>
    <dbReference type="NCBI Taxonomy" id="7917"/>
    <lineage>
        <taxon>Eukaryota</taxon>
        <taxon>Metazoa</taxon>
        <taxon>Chordata</taxon>
        <taxon>Craniata</taxon>
        <taxon>Vertebrata</taxon>
        <taxon>Euteleostomi</taxon>
        <taxon>Actinopterygii</taxon>
        <taxon>Neopterygii</taxon>
        <taxon>Holostei</taxon>
        <taxon>Semionotiformes</taxon>
        <taxon>Lepisosteidae</taxon>
        <taxon>Atractosteus</taxon>
    </lineage>
</organism>
<feature type="compositionally biased region" description="Polar residues" evidence="1">
    <location>
        <begin position="671"/>
        <end position="681"/>
    </location>
</feature>
<feature type="compositionally biased region" description="Basic residues" evidence="1">
    <location>
        <begin position="913"/>
        <end position="923"/>
    </location>
</feature>
<feature type="region of interest" description="Disordered" evidence="1">
    <location>
        <begin position="208"/>
        <end position="251"/>
    </location>
</feature>
<evidence type="ECO:0000313" key="3">
    <source>
        <dbReference type="EMBL" id="MBN3311907.1"/>
    </source>
</evidence>
<feature type="compositionally biased region" description="Basic and acidic residues" evidence="1">
    <location>
        <begin position="1151"/>
        <end position="1161"/>
    </location>
</feature>
<dbReference type="Pfam" id="PF00400">
    <property type="entry name" value="WD40"/>
    <property type="match status" value="4"/>
</dbReference>
<dbReference type="Proteomes" id="UP000736164">
    <property type="component" value="Unassembled WGS sequence"/>
</dbReference>
<feature type="non-terminal residue" evidence="3">
    <location>
        <position position="1"/>
    </location>
</feature>
<dbReference type="SMART" id="SM00320">
    <property type="entry name" value="WD40"/>
    <property type="match status" value="6"/>
</dbReference>
<feature type="compositionally biased region" description="Polar residues" evidence="1">
    <location>
        <begin position="603"/>
        <end position="617"/>
    </location>
</feature>
<dbReference type="InterPro" id="IPR015943">
    <property type="entry name" value="WD40/YVTN_repeat-like_dom_sf"/>
</dbReference>
<feature type="compositionally biased region" description="Basic and acidic residues" evidence="1">
    <location>
        <begin position="216"/>
        <end position="229"/>
    </location>
</feature>
<dbReference type="SUPFAM" id="SSF50978">
    <property type="entry name" value="WD40 repeat-like"/>
    <property type="match status" value="1"/>
</dbReference>
<dbReference type="GO" id="GO:0008286">
    <property type="term" value="P:insulin receptor signaling pathway"/>
    <property type="evidence" value="ECO:0007669"/>
    <property type="project" value="TreeGrafter"/>
</dbReference>
<dbReference type="GO" id="GO:0003723">
    <property type="term" value="F:RNA binding"/>
    <property type="evidence" value="ECO:0007669"/>
    <property type="project" value="InterPro"/>
</dbReference>
<feature type="region of interest" description="Disordered" evidence="1">
    <location>
        <begin position="1071"/>
        <end position="1367"/>
    </location>
</feature>
<dbReference type="PROSITE" id="PS00028">
    <property type="entry name" value="ZINC_FINGER_C2H2_1"/>
    <property type="match status" value="2"/>
</dbReference>
<proteinExistence type="predicted"/>
<dbReference type="GO" id="GO:0005829">
    <property type="term" value="C:cytosol"/>
    <property type="evidence" value="ECO:0007669"/>
    <property type="project" value="TreeGrafter"/>
</dbReference>
<feature type="region of interest" description="Disordered" evidence="1">
    <location>
        <begin position="502"/>
        <end position="766"/>
    </location>
</feature>
<feature type="compositionally biased region" description="Polar residues" evidence="1">
    <location>
        <begin position="368"/>
        <end position="378"/>
    </location>
</feature>
<dbReference type="SMART" id="SM00564">
    <property type="entry name" value="PQQ"/>
    <property type="match status" value="5"/>
</dbReference>
<dbReference type="Gene3D" id="2.130.10.10">
    <property type="entry name" value="YVTN repeat-like/Quinoprotein amine dehydrogenase"/>
    <property type="match status" value="2"/>
</dbReference>
<dbReference type="InterPro" id="IPR036322">
    <property type="entry name" value="WD40_repeat_dom_sf"/>
</dbReference>
<feature type="region of interest" description="Disordered" evidence="1">
    <location>
        <begin position="852"/>
        <end position="924"/>
    </location>
</feature>
<feature type="compositionally biased region" description="Polar residues" evidence="1">
    <location>
        <begin position="879"/>
        <end position="890"/>
    </location>
</feature>
<dbReference type="InterPro" id="IPR042622">
    <property type="entry name" value="Znf106"/>
</dbReference>
<feature type="region of interest" description="Disordered" evidence="1">
    <location>
        <begin position="432"/>
        <end position="489"/>
    </location>
</feature>
<reference evidence="3" key="1">
    <citation type="journal article" date="2021" name="Cell">
        <title>Tracing the genetic footprints of vertebrate landing in non-teleost ray-finned fishes.</title>
        <authorList>
            <person name="Bi X."/>
            <person name="Wang K."/>
            <person name="Yang L."/>
            <person name="Pan H."/>
            <person name="Jiang H."/>
            <person name="Wei Q."/>
            <person name="Fang M."/>
            <person name="Yu H."/>
            <person name="Zhu C."/>
            <person name="Cai Y."/>
            <person name="He Y."/>
            <person name="Gan X."/>
            <person name="Zeng H."/>
            <person name="Yu D."/>
            <person name="Zhu Y."/>
            <person name="Jiang H."/>
            <person name="Qiu Q."/>
            <person name="Yang H."/>
            <person name="Zhang Y.E."/>
            <person name="Wang W."/>
            <person name="Zhu M."/>
            <person name="He S."/>
            <person name="Zhang G."/>
        </authorList>
    </citation>
    <scope>NUCLEOTIDE SEQUENCE</scope>
    <source>
        <strain evidence="3">Allg_001</strain>
    </source>
</reference>
<feature type="compositionally biased region" description="Basic and acidic residues" evidence="1">
    <location>
        <begin position="574"/>
        <end position="583"/>
    </location>
</feature>
<name>A0A8J7NDV1_ATRSP</name>
<dbReference type="FunFam" id="2.130.10.10:FF:001471">
    <property type="entry name" value="Zinc finger protein 106"/>
    <property type="match status" value="1"/>
</dbReference>
<gene>
    <name evidence="3" type="primary">Znf106</name>
    <name evidence="3" type="ORF">GTO95_0004597</name>
</gene>
<protein>
    <submittedName>
        <fullName evidence="3">ZN106 protein</fullName>
    </submittedName>
</protein>
<feature type="compositionally biased region" description="Basic and acidic residues" evidence="1">
    <location>
        <begin position="1306"/>
        <end position="1315"/>
    </location>
</feature>
<dbReference type="EMBL" id="JAAWVO010003079">
    <property type="protein sequence ID" value="MBN3311907.1"/>
    <property type="molecule type" value="Genomic_DNA"/>
</dbReference>
<feature type="compositionally biased region" description="Basic residues" evidence="1">
    <location>
        <begin position="1210"/>
        <end position="1221"/>
    </location>
</feature>
<feature type="compositionally biased region" description="Basic and acidic residues" evidence="1">
    <location>
        <begin position="540"/>
        <end position="560"/>
    </location>
</feature>
<feature type="compositionally biased region" description="Polar residues" evidence="1">
    <location>
        <begin position="1076"/>
        <end position="1098"/>
    </location>
</feature>